<name>A0ABR2F9F1_9ROSI</name>
<evidence type="ECO:0000256" key="1">
    <source>
        <dbReference type="SAM" id="MobiDB-lite"/>
    </source>
</evidence>
<dbReference type="Proteomes" id="UP001472677">
    <property type="component" value="Unassembled WGS sequence"/>
</dbReference>
<evidence type="ECO:0000313" key="3">
    <source>
        <dbReference type="Proteomes" id="UP001472677"/>
    </source>
</evidence>
<reference evidence="2 3" key="1">
    <citation type="journal article" date="2024" name="G3 (Bethesda)">
        <title>Genome assembly of Hibiscus sabdariffa L. provides insights into metabolisms of medicinal natural products.</title>
        <authorList>
            <person name="Kim T."/>
        </authorList>
    </citation>
    <scope>NUCLEOTIDE SEQUENCE [LARGE SCALE GENOMIC DNA]</scope>
    <source>
        <strain evidence="2">TK-2024</strain>
        <tissue evidence="2">Old leaves</tissue>
    </source>
</reference>
<protein>
    <submittedName>
        <fullName evidence="2">Uncharacterized protein</fullName>
    </submittedName>
</protein>
<gene>
    <name evidence="2" type="ORF">V6N12_062627</name>
</gene>
<keyword evidence="3" id="KW-1185">Reference proteome</keyword>
<proteinExistence type="predicted"/>
<feature type="region of interest" description="Disordered" evidence="1">
    <location>
        <begin position="75"/>
        <end position="101"/>
    </location>
</feature>
<evidence type="ECO:0000313" key="2">
    <source>
        <dbReference type="EMBL" id="KAK8574950.1"/>
    </source>
</evidence>
<sequence length="113" mass="13124">MTLANCGEGFSGYTHEQHISVEQSVDKELGEQDNPGFEWKEDKQRGEAIVEDRLSSSEIEEKSLEAQRVFFPEVESNRQRRKREKEKVEGWETSELSGRSLSDSDLAYRWKLV</sequence>
<organism evidence="2 3">
    <name type="scientific">Hibiscus sabdariffa</name>
    <name type="common">roselle</name>
    <dbReference type="NCBI Taxonomy" id="183260"/>
    <lineage>
        <taxon>Eukaryota</taxon>
        <taxon>Viridiplantae</taxon>
        <taxon>Streptophyta</taxon>
        <taxon>Embryophyta</taxon>
        <taxon>Tracheophyta</taxon>
        <taxon>Spermatophyta</taxon>
        <taxon>Magnoliopsida</taxon>
        <taxon>eudicotyledons</taxon>
        <taxon>Gunneridae</taxon>
        <taxon>Pentapetalae</taxon>
        <taxon>rosids</taxon>
        <taxon>malvids</taxon>
        <taxon>Malvales</taxon>
        <taxon>Malvaceae</taxon>
        <taxon>Malvoideae</taxon>
        <taxon>Hibiscus</taxon>
    </lineage>
</organism>
<comment type="caution">
    <text evidence="2">The sequence shown here is derived from an EMBL/GenBank/DDBJ whole genome shotgun (WGS) entry which is preliminary data.</text>
</comment>
<accession>A0ABR2F9F1</accession>
<dbReference type="EMBL" id="JBBPBM010000007">
    <property type="protein sequence ID" value="KAK8574950.1"/>
    <property type="molecule type" value="Genomic_DNA"/>
</dbReference>